<dbReference type="PANTHER" id="PTHR11085">
    <property type="entry name" value="NAD-DEPENDENT PROTEIN DEACYLASE SIRTUIN-5, MITOCHONDRIAL-RELATED"/>
    <property type="match status" value="1"/>
</dbReference>
<evidence type="ECO:0000313" key="11">
    <source>
        <dbReference type="EMBL" id="GMI35766.1"/>
    </source>
</evidence>
<feature type="region of interest" description="Disordered" evidence="8">
    <location>
        <begin position="160"/>
        <end position="203"/>
    </location>
</feature>
<evidence type="ECO:0000256" key="4">
    <source>
        <dbReference type="ARBA" id="ARBA00022771"/>
    </source>
</evidence>
<keyword evidence="9" id="KW-0732">Signal</keyword>
<comment type="caution">
    <text evidence="11">The sequence shown here is derived from an EMBL/GenBank/DDBJ whole genome shotgun (WGS) entry which is preliminary data.</text>
</comment>
<proteinExistence type="predicted"/>
<feature type="binding site" evidence="7">
    <location>
        <position position="208"/>
    </location>
    <ligand>
        <name>Zn(2+)</name>
        <dbReference type="ChEBI" id="CHEBI:29105"/>
    </ligand>
</feature>
<evidence type="ECO:0000256" key="1">
    <source>
        <dbReference type="ARBA" id="ARBA00001947"/>
    </source>
</evidence>
<evidence type="ECO:0000256" key="8">
    <source>
        <dbReference type="SAM" id="MobiDB-lite"/>
    </source>
</evidence>
<dbReference type="Proteomes" id="UP001165060">
    <property type="component" value="Unassembled WGS sequence"/>
</dbReference>
<keyword evidence="6" id="KW-0520">NAD</keyword>
<feature type="signal peptide" evidence="9">
    <location>
        <begin position="1"/>
        <end position="24"/>
    </location>
</feature>
<dbReference type="InterPro" id="IPR043145">
    <property type="entry name" value="Znf_ZZ_sf"/>
</dbReference>
<feature type="domain" description="Deacetylase sirtuin-type" evidence="10">
    <location>
        <begin position="1"/>
        <end position="297"/>
    </location>
</feature>
<feature type="compositionally biased region" description="Acidic residues" evidence="8">
    <location>
        <begin position="191"/>
        <end position="202"/>
    </location>
</feature>
<dbReference type="SUPFAM" id="SSF52467">
    <property type="entry name" value="DHS-like NAD/FAD-binding domain"/>
    <property type="match status" value="1"/>
</dbReference>
<evidence type="ECO:0000256" key="2">
    <source>
        <dbReference type="ARBA" id="ARBA00022679"/>
    </source>
</evidence>
<dbReference type="EMBL" id="BRYB01003385">
    <property type="protein sequence ID" value="GMI35766.1"/>
    <property type="molecule type" value="Genomic_DNA"/>
</dbReference>
<dbReference type="InterPro" id="IPR003000">
    <property type="entry name" value="Sirtuin"/>
</dbReference>
<feature type="binding site" evidence="7">
    <location>
        <position position="134"/>
    </location>
    <ligand>
        <name>Zn(2+)</name>
        <dbReference type="ChEBI" id="CHEBI:29105"/>
    </ligand>
</feature>
<keyword evidence="5 7" id="KW-0862">Zinc</keyword>
<dbReference type="Gene3D" id="3.30.60.90">
    <property type="match status" value="1"/>
</dbReference>
<evidence type="ECO:0000256" key="7">
    <source>
        <dbReference type="PROSITE-ProRule" id="PRU00236"/>
    </source>
</evidence>
<feature type="active site" description="Proton acceptor" evidence="7">
    <location>
        <position position="121"/>
    </location>
</feature>
<accession>A0ABQ6MZ41</accession>
<gene>
    <name evidence="11" type="ORF">TeGR_g11493</name>
</gene>
<feature type="binding site" evidence="7">
    <location>
        <position position="129"/>
    </location>
    <ligand>
        <name>Zn(2+)</name>
        <dbReference type="ChEBI" id="CHEBI:29105"/>
    </ligand>
</feature>
<protein>
    <recommendedName>
        <fullName evidence="10">Deacetylase sirtuin-type domain-containing protein</fullName>
    </recommendedName>
</protein>
<dbReference type="PROSITE" id="PS50305">
    <property type="entry name" value="SIRTUIN"/>
    <property type="match status" value="1"/>
</dbReference>
<feature type="chain" id="PRO_5045395606" description="Deacetylase sirtuin-type domain-containing protein" evidence="9">
    <location>
        <begin position="25"/>
        <end position="401"/>
    </location>
</feature>
<comment type="cofactor">
    <cofactor evidence="1">
        <name>Zn(2+)</name>
        <dbReference type="ChEBI" id="CHEBI:29105"/>
    </cofactor>
</comment>
<feature type="binding site" evidence="7">
    <location>
        <position position="157"/>
    </location>
    <ligand>
        <name>Zn(2+)</name>
        <dbReference type="ChEBI" id="CHEBI:29105"/>
    </ligand>
</feature>
<keyword evidence="2" id="KW-0808">Transferase</keyword>
<feature type="compositionally biased region" description="Low complexity" evidence="8">
    <location>
        <begin position="174"/>
        <end position="187"/>
    </location>
</feature>
<dbReference type="Gene3D" id="3.40.50.1220">
    <property type="entry name" value="TPP-binding domain"/>
    <property type="match status" value="1"/>
</dbReference>
<dbReference type="InterPro" id="IPR026590">
    <property type="entry name" value="Ssirtuin_cat_dom"/>
</dbReference>
<dbReference type="InterPro" id="IPR029035">
    <property type="entry name" value="DHS-like_NAD/FAD-binding_dom"/>
</dbReference>
<dbReference type="PANTHER" id="PTHR11085:SF9">
    <property type="entry name" value="NAD-DEPENDENT PROTEIN DEACETYLASE SIRTUIN-1"/>
    <property type="match status" value="1"/>
</dbReference>
<dbReference type="Gene3D" id="3.30.1600.10">
    <property type="entry name" value="SIR2/SIRT2 'Small Domain"/>
    <property type="match status" value="1"/>
</dbReference>
<name>A0ABQ6MZ41_9STRA</name>
<evidence type="ECO:0000259" key="10">
    <source>
        <dbReference type="PROSITE" id="PS50305"/>
    </source>
</evidence>
<evidence type="ECO:0000256" key="9">
    <source>
        <dbReference type="SAM" id="SignalP"/>
    </source>
</evidence>
<dbReference type="SUPFAM" id="SSF57850">
    <property type="entry name" value="RING/U-box"/>
    <property type="match status" value="1"/>
</dbReference>
<evidence type="ECO:0000256" key="6">
    <source>
        <dbReference type="ARBA" id="ARBA00023027"/>
    </source>
</evidence>
<organism evidence="11 12">
    <name type="scientific">Tetraparma gracilis</name>
    <dbReference type="NCBI Taxonomy" id="2962635"/>
    <lineage>
        <taxon>Eukaryota</taxon>
        <taxon>Sar</taxon>
        <taxon>Stramenopiles</taxon>
        <taxon>Ochrophyta</taxon>
        <taxon>Bolidophyceae</taxon>
        <taxon>Parmales</taxon>
        <taxon>Triparmaceae</taxon>
        <taxon>Tetraparma</taxon>
    </lineage>
</organism>
<sequence>MHHFLSSSSNIIVLAGAGLSVSCGIPDFRSPTGLYNSLDLHALDLSCPEDLFDRAFFDENPRPFWSFAKALYDTDHIEPSRGHSFLRYLQSKNKLLRVYTQNVDSLEVRAGVSPERVVYCHGNTEAVVCTRCSCRISPVRGNASLMERIRSGRVLRCLQPAPASKRPRLERQDSTSSRQSSRISSQRGTADDDDDDEEDDAVDYSQHCSGVLKPSITFFGEKPDSALSKTLNADRKKVDGLIVMGTSLNVAPMSSVMRFMTGVPRVLICRSEVRIVEGGGCFDLSLLGDIDSVVGWGAGEGSGVEVPAPAPPASASTTAPARRIVLFKNAEYDVGSAKEEEEEEEQGVLREGCTCDACSRVIESDEPVFVCDTCFGYDLCRGCVKKAAELHDPAHAFHEET</sequence>
<evidence type="ECO:0000256" key="5">
    <source>
        <dbReference type="ARBA" id="ARBA00022833"/>
    </source>
</evidence>
<keyword evidence="4" id="KW-0863">Zinc-finger</keyword>
<keyword evidence="12" id="KW-1185">Reference proteome</keyword>
<keyword evidence="3 7" id="KW-0479">Metal-binding</keyword>
<evidence type="ECO:0000313" key="12">
    <source>
        <dbReference type="Proteomes" id="UP001165060"/>
    </source>
</evidence>
<evidence type="ECO:0000256" key="3">
    <source>
        <dbReference type="ARBA" id="ARBA00022723"/>
    </source>
</evidence>
<dbReference type="InterPro" id="IPR026591">
    <property type="entry name" value="Sirtuin_cat_small_dom_sf"/>
</dbReference>
<dbReference type="InterPro" id="IPR050134">
    <property type="entry name" value="NAD-dep_sirtuin_deacylases"/>
</dbReference>
<dbReference type="Pfam" id="PF02146">
    <property type="entry name" value="SIR2"/>
    <property type="match status" value="1"/>
</dbReference>
<reference evidence="11 12" key="1">
    <citation type="journal article" date="2023" name="Commun. Biol.">
        <title>Genome analysis of Parmales, the sister group of diatoms, reveals the evolutionary specialization of diatoms from phago-mixotrophs to photoautotrophs.</title>
        <authorList>
            <person name="Ban H."/>
            <person name="Sato S."/>
            <person name="Yoshikawa S."/>
            <person name="Yamada K."/>
            <person name="Nakamura Y."/>
            <person name="Ichinomiya M."/>
            <person name="Sato N."/>
            <person name="Blanc-Mathieu R."/>
            <person name="Endo H."/>
            <person name="Kuwata A."/>
            <person name="Ogata H."/>
        </authorList>
    </citation>
    <scope>NUCLEOTIDE SEQUENCE [LARGE SCALE GENOMIC DNA]</scope>
</reference>